<dbReference type="InterPro" id="IPR050570">
    <property type="entry name" value="Cell_wall_metabolism_enzyme"/>
</dbReference>
<evidence type="ECO:0000259" key="3">
    <source>
        <dbReference type="Pfam" id="PF05382"/>
    </source>
</evidence>
<organism evidence="4 5">
    <name type="scientific">Floricoccus penangensis</name>
    <dbReference type="NCBI Taxonomy" id="1859475"/>
    <lineage>
        <taxon>Bacteria</taxon>
        <taxon>Bacillati</taxon>
        <taxon>Bacillota</taxon>
        <taxon>Bacilli</taxon>
        <taxon>Lactobacillales</taxon>
        <taxon>Streptococcaceae</taxon>
        <taxon>Floricoccus</taxon>
    </lineage>
</organism>
<sequence length="332" mass="36531">MIDIDTVVSNMKMLQGKGVKYGISDSRDGSGMTADNSGAIYGSLIKAGANLKIGDCNKLFDDLLDLGFAQSDSKPSYGTIFILGIKVQANGLAGQTGVFLDENNVITMDYEEGKMIVDDIENIKKKYGYPPVTNFDLVKYSTYADETSKDEEETPKTDNMGEIEQYSYIGNKLCFKGWHYVVNNEKPVDPTPDPNPNPGDETWRSPVHLPVTVTQEWDQEGWGTPGEVHGGIDLASESQPIYAARAGKVYRAATGNIEGNYVIVQHSDNYWTYYGHLMSLFVKAGDDVTTNSALGPMGQTGLADGVHLHFEVRVGTTWENAQRINPRDVIKF</sequence>
<dbReference type="Pfam" id="PF05382">
    <property type="entry name" value="Amidase_5"/>
    <property type="match status" value="1"/>
</dbReference>
<name>A0A9Q5NZP5_9LACT</name>
<dbReference type="AlphaFoldDB" id="A0A9Q5NZP5"/>
<accession>A0A9Q5NZP5</accession>
<evidence type="ECO:0000256" key="1">
    <source>
        <dbReference type="ARBA" id="ARBA00022729"/>
    </source>
</evidence>
<feature type="domain" description="Bacteriophage lysin" evidence="3">
    <location>
        <begin position="4"/>
        <end position="137"/>
    </location>
</feature>
<dbReference type="PANTHER" id="PTHR21666:SF289">
    <property type="entry name" value="L-ALA--D-GLU ENDOPEPTIDASE"/>
    <property type="match status" value="1"/>
</dbReference>
<dbReference type="SUPFAM" id="SSF51261">
    <property type="entry name" value="Duplicated hybrid motif"/>
    <property type="match status" value="1"/>
</dbReference>
<dbReference type="PANTHER" id="PTHR21666">
    <property type="entry name" value="PEPTIDASE-RELATED"/>
    <property type="match status" value="1"/>
</dbReference>
<dbReference type="Pfam" id="PF01551">
    <property type="entry name" value="Peptidase_M23"/>
    <property type="match status" value="1"/>
</dbReference>
<dbReference type="RefSeq" id="WP_070787893.1">
    <property type="nucleotide sequence ID" value="NZ_MKIQ01000027.1"/>
</dbReference>
<dbReference type="InterPro" id="IPR011055">
    <property type="entry name" value="Dup_hybrid_motif"/>
</dbReference>
<dbReference type="InterPro" id="IPR016047">
    <property type="entry name" value="M23ase_b-sheet_dom"/>
</dbReference>
<evidence type="ECO:0008006" key="6">
    <source>
        <dbReference type="Google" id="ProtNLM"/>
    </source>
</evidence>
<reference evidence="5" key="1">
    <citation type="submission" date="2016-09" db="EMBL/GenBank/DDBJ databases">
        <title>Draft genome sequence of a novel species of the family Streptococcaceae isolated from flowers.</title>
        <authorList>
            <person name="Chuah L.-O."/>
            <person name="Yap K.-P."/>
            <person name="Thong K.L."/>
            <person name="Liong M.T."/>
            <person name="Ahmad R."/>
            <person name="Rusul G."/>
        </authorList>
    </citation>
    <scope>NUCLEOTIDE SEQUENCE [LARGE SCALE GENOMIC DNA]</scope>
    <source>
        <strain evidence="5">HibF3</strain>
    </source>
</reference>
<evidence type="ECO:0000313" key="5">
    <source>
        <dbReference type="Proteomes" id="UP000177273"/>
    </source>
</evidence>
<dbReference type="Gene3D" id="2.70.70.10">
    <property type="entry name" value="Glucose Permease (Domain IIA)"/>
    <property type="match status" value="1"/>
</dbReference>
<dbReference type="Proteomes" id="UP000177273">
    <property type="component" value="Unassembled WGS sequence"/>
</dbReference>
<evidence type="ECO:0000259" key="2">
    <source>
        <dbReference type="Pfam" id="PF01551"/>
    </source>
</evidence>
<dbReference type="EMBL" id="MKIQ01000027">
    <property type="protein sequence ID" value="OFI46760.1"/>
    <property type="molecule type" value="Genomic_DNA"/>
</dbReference>
<feature type="domain" description="M23ase beta-sheet core" evidence="2">
    <location>
        <begin position="228"/>
        <end position="325"/>
    </location>
</feature>
<dbReference type="GO" id="GO:0004222">
    <property type="term" value="F:metalloendopeptidase activity"/>
    <property type="evidence" value="ECO:0007669"/>
    <property type="project" value="TreeGrafter"/>
</dbReference>
<dbReference type="CDD" id="cd12797">
    <property type="entry name" value="M23_peptidase"/>
    <property type="match status" value="1"/>
</dbReference>
<comment type="caution">
    <text evidence="4">The sequence shown here is derived from an EMBL/GenBank/DDBJ whole genome shotgun (WGS) entry which is preliminary data.</text>
</comment>
<dbReference type="InterPro" id="IPR008044">
    <property type="entry name" value="Phage_lysin"/>
</dbReference>
<proteinExistence type="predicted"/>
<keyword evidence="1" id="KW-0732">Signal</keyword>
<protein>
    <recommendedName>
        <fullName evidence="6">Peptidase M23 domain-containing protein</fullName>
    </recommendedName>
</protein>
<gene>
    <name evidence="4" type="ORF">BG262_02885</name>
</gene>
<evidence type="ECO:0000313" key="4">
    <source>
        <dbReference type="EMBL" id="OFI46760.1"/>
    </source>
</evidence>
<keyword evidence="5" id="KW-1185">Reference proteome</keyword>